<keyword evidence="1" id="KW-0812">Transmembrane</keyword>
<reference evidence="2" key="1">
    <citation type="submission" date="2021-12" db="EMBL/GenBank/DDBJ databases">
        <title>Discovery of the Pendulisporaceae a myxobacterial family with distinct sporulation behavior and unique specialized metabolism.</title>
        <authorList>
            <person name="Garcia R."/>
            <person name="Popoff A."/>
            <person name="Bader C.D."/>
            <person name="Loehr J."/>
            <person name="Walesch S."/>
            <person name="Walt C."/>
            <person name="Boldt J."/>
            <person name="Bunk B."/>
            <person name="Haeckl F.J.F.P.J."/>
            <person name="Gunesch A.P."/>
            <person name="Birkelbach J."/>
            <person name="Nuebel U."/>
            <person name="Pietschmann T."/>
            <person name="Bach T."/>
            <person name="Mueller R."/>
        </authorList>
    </citation>
    <scope>NUCLEOTIDE SEQUENCE</scope>
    <source>
        <strain evidence="2">MSr11367</strain>
    </source>
</reference>
<feature type="transmembrane region" description="Helical" evidence="1">
    <location>
        <begin position="52"/>
        <end position="76"/>
    </location>
</feature>
<evidence type="ECO:0000313" key="3">
    <source>
        <dbReference type="Proteomes" id="UP001374803"/>
    </source>
</evidence>
<keyword evidence="1" id="KW-1133">Transmembrane helix</keyword>
<dbReference type="EMBL" id="CP089983">
    <property type="protein sequence ID" value="WXB10197.1"/>
    <property type="molecule type" value="Genomic_DNA"/>
</dbReference>
<accession>A0ABZ2LMU8</accession>
<organism evidence="2 3">
    <name type="scientific">Pendulispora rubella</name>
    <dbReference type="NCBI Taxonomy" id="2741070"/>
    <lineage>
        <taxon>Bacteria</taxon>
        <taxon>Pseudomonadati</taxon>
        <taxon>Myxococcota</taxon>
        <taxon>Myxococcia</taxon>
        <taxon>Myxococcales</taxon>
        <taxon>Sorangiineae</taxon>
        <taxon>Pendulisporaceae</taxon>
        <taxon>Pendulispora</taxon>
    </lineage>
</organism>
<dbReference type="RefSeq" id="WP_394839874.1">
    <property type="nucleotide sequence ID" value="NZ_CP089929.1"/>
</dbReference>
<feature type="transmembrane region" description="Helical" evidence="1">
    <location>
        <begin position="20"/>
        <end position="40"/>
    </location>
</feature>
<evidence type="ECO:0000313" key="2">
    <source>
        <dbReference type="EMBL" id="WXB10197.1"/>
    </source>
</evidence>
<dbReference type="Proteomes" id="UP001374803">
    <property type="component" value="Chromosome"/>
</dbReference>
<keyword evidence="3" id="KW-1185">Reference proteome</keyword>
<sequence length="90" mass="8993">MKRAHGAASTLSSAPWAASFLLAFVGGVLGGALGGGTLVVDQRIASSGAPSWITCLALVSVTSCAVAAFAGALWFVHSVMRRAVVTTSDT</sequence>
<gene>
    <name evidence="2" type="ORF">LVJ94_23585</name>
</gene>
<proteinExistence type="predicted"/>
<evidence type="ECO:0000256" key="1">
    <source>
        <dbReference type="SAM" id="Phobius"/>
    </source>
</evidence>
<protein>
    <submittedName>
        <fullName evidence="2">Uncharacterized protein</fullName>
    </submittedName>
</protein>
<keyword evidence="1" id="KW-0472">Membrane</keyword>
<name>A0ABZ2LMU8_9BACT</name>